<dbReference type="EMBL" id="JACJIA010000008">
    <property type="protein sequence ID" value="MBA8954003.1"/>
    <property type="molecule type" value="Genomic_DNA"/>
</dbReference>
<protein>
    <submittedName>
        <fullName evidence="2">Uncharacterized protein</fullName>
    </submittedName>
</protein>
<reference evidence="2 3" key="1">
    <citation type="submission" date="2020-08" db="EMBL/GenBank/DDBJ databases">
        <title>Genomic Encyclopedia of Type Strains, Phase IV (KMG-IV): sequencing the most valuable type-strain genomes for metagenomic binning, comparative biology and taxonomic classification.</title>
        <authorList>
            <person name="Goeker M."/>
        </authorList>
    </citation>
    <scope>NUCLEOTIDE SEQUENCE [LARGE SCALE GENOMIC DNA]</scope>
    <source>
        <strain evidence="2 3">DSM 44197</strain>
    </source>
</reference>
<feature type="region of interest" description="Disordered" evidence="1">
    <location>
        <begin position="1"/>
        <end position="48"/>
    </location>
</feature>
<keyword evidence="3" id="KW-1185">Reference proteome</keyword>
<evidence type="ECO:0000256" key="1">
    <source>
        <dbReference type="SAM" id="MobiDB-lite"/>
    </source>
</evidence>
<evidence type="ECO:0000313" key="2">
    <source>
        <dbReference type="EMBL" id="MBA8954003.1"/>
    </source>
</evidence>
<proteinExistence type="predicted"/>
<evidence type="ECO:0000313" key="3">
    <source>
        <dbReference type="Proteomes" id="UP000572680"/>
    </source>
</evidence>
<sequence length="74" mass="8092">MRLRARPGRVPVSGGAFFTTPGNKKYTGSRDHPAAKVDSQRAKGGGKRTIKTNDKVTFYWVIVSSRDPACKVGR</sequence>
<dbReference type="Proteomes" id="UP000572680">
    <property type="component" value="Unassembled WGS sequence"/>
</dbReference>
<comment type="caution">
    <text evidence="2">The sequence shown here is derived from an EMBL/GenBank/DDBJ whole genome shotgun (WGS) entry which is preliminary data.</text>
</comment>
<accession>A0A7W3LTG7</accession>
<dbReference type="AlphaFoldDB" id="A0A7W3LTG7"/>
<dbReference type="RefSeq" id="WP_182846152.1">
    <property type="nucleotide sequence ID" value="NZ_BAAALP010000001.1"/>
</dbReference>
<organism evidence="2 3">
    <name type="scientific">Actinomadura namibiensis</name>
    <dbReference type="NCBI Taxonomy" id="182080"/>
    <lineage>
        <taxon>Bacteria</taxon>
        <taxon>Bacillati</taxon>
        <taxon>Actinomycetota</taxon>
        <taxon>Actinomycetes</taxon>
        <taxon>Streptosporangiales</taxon>
        <taxon>Thermomonosporaceae</taxon>
        <taxon>Actinomadura</taxon>
    </lineage>
</organism>
<feature type="compositionally biased region" description="Basic and acidic residues" evidence="1">
    <location>
        <begin position="28"/>
        <end position="41"/>
    </location>
</feature>
<gene>
    <name evidence="2" type="ORF">HNR61_005657</name>
</gene>
<name>A0A7W3LTG7_ACTNM</name>